<reference evidence="1 2" key="1">
    <citation type="submission" date="2016-05" db="EMBL/GenBank/DDBJ databases">
        <title>Genome sequencing reveals origins of a unique bacterial endosymbiosis in the earliest lineages of terrestrial Fungi.</title>
        <authorList>
            <consortium name="DOE Joint Genome Institute"/>
            <person name="Uehling J."/>
            <person name="Gryganskyi A."/>
            <person name="Hameed K."/>
            <person name="Tschaplinski T."/>
            <person name="Misztal P."/>
            <person name="Wu S."/>
            <person name="Desiro A."/>
            <person name="Vande Pol N."/>
            <person name="Du Z.-Y."/>
            <person name="Zienkiewicz A."/>
            <person name="Zienkiewicz K."/>
            <person name="Morin E."/>
            <person name="Tisserant E."/>
            <person name="Splivallo R."/>
            <person name="Hainaut M."/>
            <person name="Henrissat B."/>
            <person name="Ohm R."/>
            <person name="Kuo A."/>
            <person name="Yan J."/>
            <person name="Lipzen A."/>
            <person name="Nolan M."/>
            <person name="Labutti K."/>
            <person name="Barry K."/>
            <person name="Goldstein A."/>
            <person name="Labbe J."/>
            <person name="Schadt C."/>
            <person name="Tuskan G."/>
            <person name="Grigoriev I."/>
            <person name="Martin F."/>
            <person name="Vilgalys R."/>
            <person name="Bonito G."/>
        </authorList>
    </citation>
    <scope>NUCLEOTIDE SEQUENCE [LARGE SCALE GENOMIC DNA]</scope>
    <source>
        <strain evidence="1 2">AG-77</strain>
    </source>
</reference>
<accession>A0A197K038</accession>
<name>A0A197K038_9FUNG</name>
<evidence type="ECO:0000313" key="1">
    <source>
        <dbReference type="EMBL" id="OAQ29854.1"/>
    </source>
</evidence>
<dbReference type="Proteomes" id="UP000078512">
    <property type="component" value="Unassembled WGS sequence"/>
</dbReference>
<proteinExistence type="predicted"/>
<dbReference type="AlphaFoldDB" id="A0A197K038"/>
<dbReference type="EMBL" id="KV442038">
    <property type="protein sequence ID" value="OAQ29854.1"/>
    <property type="molecule type" value="Genomic_DNA"/>
</dbReference>
<evidence type="ECO:0000313" key="2">
    <source>
        <dbReference type="Proteomes" id="UP000078512"/>
    </source>
</evidence>
<sequence length="576" mass="64282">MNAPSDHREIKVVAQRSIVKNYKFYATAPPGALLNGAADVFDQVVLAASQFESTLSPAAMSVVKGFMGNDVLSAGFFLMIIGSSYKFFKDLIIGYYREVQSWFYVSIVVQEGDQLYNWLSDRISERPLTNSIRHLPPEILERIVYFANGYVMCVLGINPYGSTLARNGMFLSGGPGVALDQIFLHGGDPRALLTMHRMGEGVTPAELVIAKAVATRSPKILARVFAIWGTTGSDIGLHTSMMLDFRFGVDNITCSPDNIYIVGYRNVYYINRGVYDRIHEDVDVLYASHPDIDGGLPATEEAYDKMYPHASSYWKMRMAPRMGRMENVYQLLDSGEHWRSFYIDYLSVDNLIGIYNRYGPGLRRRRDKDDPGEILVDLCGKVSTLEELDGIHDKTSPGYIQASRYFLGTPGYIHPKFTGIALDTHRHTVVENIIGSLPDGDIDSSMYAVDAMSSRGWTPDMIADKLGDTRGAAAGYGLEVGRMELFLKGLMSLDELLLSESITAECLKELDPDVICEIIHHPSSEVFVKSVDGLLWMWRTFGDEMGSVEKETSYLYVSQVNTNFLETSTTLLTKQT</sequence>
<organism evidence="1 2">
    <name type="scientific">Linnemannia elongata AG-77</name>
    <dbReference type="NCBI Taxonomy" id="1314771"/>
    <lineage>
        <taxon>Eukaryota</taxon>
        <taxon>Fungi</taxon>
        <taxon>Fungi incertae sedis</taxon>
        <taxon>Mucoromycota</taxon>
        <taxon>Mortierellomycotina</taxon>
        <taxon>Mortierellomycetes</taxon>
        <taxon>Mortierellales</taxon>
        <taxon>Mortierellaceae</taxon>
        <taxon>Linnemannia</taxon>
    </lineage>
</organism>
<gene>
    <name evidence="1" type="ORF">K457DRAFT_1875428</name>
</gene>
<protein>
    <submittedName>
        <fullName evidence="1">Uncharacterized protein</fullName>
    </submittedName>
</protein>
<keyword evidence="2" id="KW-1185">Reference proteome</keyword>